<evidence type="ECO:0000313" key="2">
    <source>
        <dbReference type="Proteomes" id="UP000191663"/>
    </source>
</evidence>
<gene>
    <name evidence="1" type="ORF">BXT86_06775</name>
</gene>
<dbReference type="InterPro" id="IPR013783">
    <property type="entry name" value="Ig-like_fold"/>
</dbReference>
<name>A0A1V4QDD8_UNCW3</name>
<organism evidence="1 2">
    <name type="scientific">candidate division WOR-3 bacterium 4484_100</name>
    <dbReference type="NCBI Taxonomy" id="1936077"/>
    <lineage>
        <taxon>Bacteria</taxon>
        <taxon>Bacteria division WOR-3</taxon>
    </lineage>
</organism>
<proteinExistence type="predicted"/>
<dbReference type="Proteomes" id="UP000191663">
    <property type="component" value="Unassembled WGS sequence"/>
</dbReference>
<feature type="non-terminal residue" evidence="1">
    <location>
        <position position="572"/>
    </location>
</feature>
<dbReference type="EMBL" id="MUKB01000134">
    <property type="protein sequence ID" value="OPX17383.1"/>
    <property type="molecule type" value="Genomic_DNA"/>
</dbReference>
<comment type="caution">
    <text evidence="1">The sequence shown here is derived from an EMBL/GenBank/DDBJ whole genome shotgun (WGS) entry which is preliminary data.</text>
</comment>
<dbReference type="Gene3D" id="2.60.40.10">
    <property type="entry name" value="Immunoglobulins"/>
    <property type="match status" value="1"/>
</dbReference>
<protein>
    <submittedName>
        <fullName evidence="1">Uncharacterized protein</fullName>
    </submittedName>
</protein>
<evidence type="ECO:0000313" key="1">
    <source>
        <dbReference type="EMBL" id="OPX17383.1"/>
    </source>
</evidence>
<reference evidence="2" key="1">
    <citation type="submission" date="2017-01" db="EMBL/GenBank/DDBJ databases">
        <title>Novel pathways for hydrocarbon cycling and metabolic interdependencies in hydrothermal sediment communities.</title>
        <authorList>
            <person name="Dombrowski N."/>
            <person name="Seitz K."/>
            <person name="Teske A."/>
            <person name="Baker B."/>
        </authorList>
    </citation>
    <scope>NUCLEOTIDE SEQUENCE [LARGE SCALE GENOMIC DNA]</scope>
</reference>
<dbReference type="AlphaFoldDB" id="A0A1V4QDD8"/>
<accession>A0A1V4QDD8</accession>
<sequence>MWDVDFDGTPDWRDPSEIPQLGMTAFKRFTLNLEPNKDNERYVTLAGYNFKTMVYEPFADTAPASPDDQRFLQCSGPFEIAPDSTATVLVGIILANWKDIFGTPDSALAQIDGTCQFIYDKNWLLPGPPSPPTLTCIPSDAQITLVWDNKSETEPDPYYDIVSDPNSPLYDPFYRQYDFEGYGIWKSLTGKTGDWQLLTRCDLYNGIVFEDTTQPDSIRIKATDNGVLHSYVDTDVRNGFTYYYAVTAFDYNEVKYDTVIDTIPTQIPKPIWFESGLVSVQASPRRDPANYVEPGKPIYEALMGNDSLVNYLDVVYSDPLNVSADKPIYIEFGGPSYTKSLMYVELSGDSVWETIPVYKIRLLDENEQVVDSASIGITLRDSLVGKPPVSFDYYLKNGFSPLNNISPIVSIPRNHMSLTEDFSIYGGAEVVSGSYPKSLLVPMKMSYSANIGLWAFRGNEYEITWQSPTGPVTVVDRSVGDTIPFKHFMNNDTTTRDSAECWCFLGGSPQNPRNVADTVVTTGPSAFRTKYIYINGGYLALAGGGPMSDTLLPSAGDQWIVKTNDTYVPAPV</sequence>